<dbReference type="RefSeq" id="WP_188689030.1">
    <property type="nucleotide sequence ID" value="NZ_BMIR01000002.1"/>
</dbReference>
<evidence type="ECO:0000313" key="1">
    <source>
        <dbReference type="EMBL" id="GGE30392.1"/>
    </source>
</evidence>
<sequence length="320" mass="36040">MRFYHKAFGLTIESQWVLPEVPAAIVPIREADVRIEQGDLSQLCGERASLLNKYVTLPGKVYFKVADTALFLIEEGRKIVVSPFLGCDVDKLRLYILGTCMGILLLQRKILPLHGSVIAINDKAYAFVGDRGAGKSTLAAAFLQRGYRLLTDDVIAVVMEKGDFPYVVPSYPQQKLWQESLNRLNMKSEAYEPLFERETKYAIPVTDQFISEPLPLAGMFELTKTEAEGNTLQHLKGLACLDSLSQHTYRHFLIPRMGLIAWHFHMLTRLVERIKGYQLTRSTQGFTVDQLVSMVLMTISEEDECGVNQSKLATSETDST</sequence>
<evidence type="ECO:0000313" key="2">
    <source>
        <dbReference type="Proteomes" id="UP000628775"/>
    </source>
</evidence>
<dbReference type="EMBL" id="BMIR01000002">
    <property type="protein sequence ID" value="GGE30392.1"/>
    <property type="molecule type" value="Genomic_DNA"/>
</dbReference>
<comment type="caution">
    <text evidence="1">The sequence shown here is derived from an EMBL/GenBank/DDBJ whole genome shotgun (WGS) entry which is preliminary data.</text>
</comment>
<dbReference type="AlphaFoldDB" id="A0A8J2VL62"/>
<dbReference type="Proteomes" id="UP000628775">
    <property type="component" value="Unassembled WGS sequence"/>
</dbReference>
<gene>
    <name evidence="1" type="ORF">GCM10011391_06260</name>
</gene>
<keyword evidence="2" id="KW-1185">Reference proteome</keyword>
<dbReference type="Gene3D" id="3.40.50.300">
    <property type="entry name" value="P-loop containing nucleotide triphosphate hydrolases"/>
    <property type="match status" value="1"/>
</dbReference>
<dbReference type="InterPro" id="IPR027417">
    <property type="entry name" value="P-loop_NTPase"/>
</dbReference>
<proteinExistence type="predicted"/>
<evidence type="ECO:0008006" key="3">
    <source>
        <dbReference type="Google" id="ProtNLM"/>
    </source>
</evidence>
<reference evidence="1" key="1">
    <citation type="journal article" date="2014" name="Int. J. Syst. Evol. Microbiol.">
        <title>Complete genome sequence of Corynebacterium casei LMG S-19264T (=DSM 44701T), isolated from a smear-ripened cheese.</title>
        <authorList>
            <consortium name="US DOE Joint Genome Institute (JGI-PGF)"/>
            <person name="Walter F."/>
            <person name="Albersmeier A."/>
            <person name="Kalinowski J."/>
            <person name="Ruckert C."/>
        </authorList>
    </citation>
    <scope>NUCLEOTIDE SEQUENCE</scope>
    <source>
        <strain evidence="1">CGMCC 1.15371</strain>
    </source>
</reference>
<accession>A0A8J2VL62</accession>
<reference evidence="1" key="2">
    <citation type="submission" date="2020-09" db="EMBL/GenBank/DDBJ databases">
        <authorList>
            <person name="Sun Q."/>
            <person name="Zhou Y."/>
        </authorList>
    </citation>
    <scope>NUCLEOTIDE SEQUENCE</scope>
    <source>
        <strain evidence="1">CGMCC 1.15371</strain>
    </source>
</reference>
<name>A0A8J2VL62_9BACL</name>
<organism evidence="1 2">
    <name type="scientific">Pullulanibacillus camelliae</name>
    <dbReference type="NCBI Taxonomy" id="1707096"/>
    <lineage>
        <taxon>Bacteria</taxon>
        <taxon>Bacillati</taxon>
        <taxon>Bacillota</taxon>
        <taxon>Bacilli</taxon>
        <taxon>Bacillales</taxon>
        <taxon>Sporolactobacillaceae</taxon>
        <taxon>Pullulanibacillus</taxon>
    </lineage>
</organism>
<protein>
    <recommendedName>
        <fullName evidence="3">Aldolase</fullName>
    </recommendedName>
</protein>
<dbReference type="SUPFAM" id="SSF53795">
    <property type="entry name" value="PEP carboxykinase-like"/>
    <property type="match status" value="1"/>
</dbReference>